<dbReference type="InterPro" id="IPR035965">
    <property type="entry name" value="PAS-like_dom_sf"/>
</dbReference>
<gene>
    <name evidence="15" type="ORF">SAMN06297229_2171</name>
</gene>
<feature type="transmembrane region" description="Helical" evidence="12">
    <location>
        <begin position="152"/>
        <end position="173"/>
    </location>
</feature>
<dbReference type="Pfam" id="PF00512">
    <property type="entry name" value="HisKA"/>
    <property type="match status" value="1"/>
</dbReference>
<dbReference type="PRINTS" id="PR00344">
    <property type="entry name" value="BCTRLSENSOR"/>
</dbReference>
<dbReference type="SMART" id="SM00091">
    <property type="entry name" value="PAS"/>
    <property type="match status" value="1"/>
</dbReference>
<dbReference type="SUPFAM" id="SSF52172">
    <property type="entry name" value="CheY-like"/>
    <property type="match status" value="1"/>
</dbReference>
<dbReference type="InterPro" id="IPR003594">
    <property type="entry name" value="HATPase_dom"/>
</dbReference>
<keyword evidence="16" id="KW-1185">Reference proteome</keyword>
<keyword evidence="7 12" id="KW-0812">Transmembrane</keyword>
<keyword evidence="6" id="KW-0808">Transferase</keyword>
<dbReference type="PANTHER" id="PTHR43047">
    <property type="entry name" value="TWO-COMPONENT HISTIDINE PROTEIN KINASE"/>
    <property type="match status" value="1"/>
</dbReference>
<dbReference type="PROSITE" id="PS50109">
    <property type="entry name" value="HIS_KIN"/>
    <property type="match status" value="1"/>
</dbReference>
<feature type="domain" description="Response regulatory" evidence="14">
    <location>
        <begin position="1014"/>
        <end position="1128"/>
    </location>
</feature>
<feature type="modified residue" description="4-aspartylphosphate" evidence="11">
    <location>
        <position position="1062"/>
    </location>
</feature>
<dbReference type="PANTHER" id="PTHR43047:SF9">
    <property type="entry name" value="HISTIDINE KINASE"/>
    <property type="match status" value="1"/>
</dbReference>
<feature type="transmembrane region" description="Helical" evidence="12">
    <location>
        <begin position="437"/>
        <end position="455"/>
    </location>
</feature>
<dbReference type="AlphaFoldDB" id="A0A1Y6G392"/>
<dbReference type="EMBL" id="FXWH01000003">
    <property type="protein sequence ID" value="SMQ80410.1"/>
    <property type="molecule type" value="Genomic_DNA"/>
</dbReference>
<comment type="subcellular location">
    <subcellularLocation>
        <location evidence="2">Membrane</location>
        <topology evidence="2">Multi-pass membrane protein</topology>
    </subcellularLocation>
</comment>
<dbReference type="PROSITE" id="PS50283">
    <property type="entry name" value="NA_SOLUT_SYMP_3"/>
    <property type="match status" value="1"/>
</dbReference>
<dbReference type="InterPro" id="IPR001734">
    <property type="entry name" value="Na/solute_symporter"/>
</dbReference>
<dbReference type="GO" id="GO:0009927">
    <property type="term" value="F:histidine phosphotransfer kinase activity"/>
    <property type="evidence" value="ECO:0007669"/>
    <property type="project" value="TreeGrafter"/>
</dbReference>
<dbReference type="PROSITE" id="PS50110">
    <property type="entry name" value="RESPONSE_REGULATORY"/>
    <property type="match status" value="1"/>
</dbReference>
<dbReference type="InterPro" id="IPR003661">
    <property type="entry name" value="HisK_dim/P_dom"/>
</dbReference>
<dbReference type="InterPro" id="IPR036890">
    <property type="entry name" value="HATPase_C_sf"/>
</dbReference>
<organism evidence="15 16">
    <name type="scientific">Pseudidiomarina planktonica</name>
    <dbReference type="NCBI Taxonomy" id="1323738"/>
    <lineage>
        <taxon>Bacteria</taxon>
        <taxon>Pseudomonadati</taxon>
        <taxon>Pseudomonadota</taxon>
        <taxon>Gammaproteobacteria</taxon>
        <taxon>Alteromonadales</taxon>
        <taxon>Idiomarinaceae</taxon>
        <taxon>Pseudidiomarina</taxon>
    </lineage>
</organism>
<keyword evidence="5 11" id="KW-0597">Phosphoprotein</keyword>
<dbReference type="InterPro" id="IPR001789">
    <property type="entry name" value="Sig_transdc_resp-reg_receiver"/>
</dbReference>
<feature type="transmembrane region" description="Helical" evidence="12">
    <location>
        <begin position="278"/>
        <end position="306"/>
    </location>
</feature>
<dbReference type="RefSeq" id="WP_086435305.1">
    <property type="nucleotide sequence ID" value="NZ_FXWH01000003.1"/>
</dbReference>
<dbReference type="InterPro" id="IPR036097">
    <property type="entry name" value="HisK_dim/P_sf"/>
</dbReference>
<feature type="transmembrane region" description="Helical" evidence="12">
    <location>
        <begin position="6"/>
        <end position="23"/>
    </location>
</feature>
<dbReference type="CDD" id="cd10322">
    <property type="entry name" value="SLC5sbd"/>
    <property type="match status" value="1"/>
</dbReference>
<evidence type="ECO:0000256" key="4">
    <source>
        <dbReference type="ARBA" id="ARBA00012438"/>
    </source>
</evidence>
<dbReference type="Gene3D" id="1.20.1730.10">
    <property type="entry name" value="Sodium/glucose cotransporter"/>
    <property type="match status" value="1"/>
</dbReference>
<evidence type="ECO:0000313" key="16">
    <source>
        <dbReference type="Proteomes" id="UP000194450"/>
    </source>
</evidence>
<dbReference type="Pfam" id="PF00072">
    <property type="entry name" value="Response_reg"/>
    <property type="match status" value="1"/>
</dbReference>
<dbReference type="SUPFAM" id="SSF55874">
    <property type="entry name" value="ATPase domain of HSP90 chaperone/DNA topoisomerase II/histidine kinase"/>
    <property type="match status" value="1"/>
</dbReference>
<evidence type="ECO:0000256" key="3">
    <source>
        <dbReference type="ARBA" id="ARBA00006434"/>
    </source>
</evidence>
<dbReference type="InterPro" id="IPR004358">
    <property type="entry name" value="Sig_transdc_His_kin-like_C"/>
</dbReference>
<feature type="transmembrane region" description="Helical" evidence="12">
    <location>
        <begin position="111"/>
        <end position="132"/>
    </location>
</feature>
<evidence type="ECO:0000256" key="10">
    <source>
        <dbReference type="ARBA" id="ARBA00023136"/>
    </source>
</evidence>
<dbReference type="InterPro" id="IPR011006">
    <property type="entry name" value="CheY-like_superfamily"/>
</dbReference>
<feature type="transmembrane region" description="Helical" evidence="12">
    <location>
        <begin position="326"/>
        <end position="359"/>
    </location>
</feature>
<dbReference type="CDD" id="cd00082">
    <property type="entry name" value="HisKA"/>
    <property type="match status" value="1"/>
</dbReference>
<evidence type="ECO:0000256" key="8">
    <source>
        <dbReference type="ARBA" id="ARBA00022777"/>
    </source>
</evidence>
<dbReference type="CDD" id="cd00156">
    <property type="entry name" value="REC"/>
    <property type="match status" value="1"/>
</dbReference>
<dbReference type="SMART" id="SM00387">
    <property type="entry name" value="HATPase_c"/>
    <property type="match status" value="1"/>
</dbReference>
<dbReference type="Proteomes" id="UP000194450">
    <property type="component" value="Unassembled WGS sequence"/>
</dbReference>
<evidence type="ECO:0000256" key="9">
    <source>
        <dbReference type="ARBA" id="ARBA00022989"/>
    </source>
</evidence>
<proteinExistence type="inferred from homology"/>
<sequence length="1130" mass="124600">MLSVPVTLLVATVYLVVLFTIAYRGDRKPPNQVKPYRYALAQGVHCTSWAFYGTVTQSAHYGWSFAPTYVGAILVFLFVHRLQLKLLHLCKQQNITSIADLVGHRYGKSPILGATVAIIALVAVVPYISLQLRAVTASFAAITGVAERPEYWFGDVSALVALAMIGFAILFGTRRLSLAEQHAGLMDAIAFESVVKLLAFMAMGLYCSYVLFDGLGDLVMQAAQDPVAQRALTGQPNGGYIYATHILLGAVSMFCLPRQFHVGYIENTHPDELRAARWAFPLYLFAINFFILPIALAGLLLTPMAANSDTLMLALPIFHDRPDIALIAFVGGLSAATSMVIIATLALSIMMSNDVIMPLWLRITRKRLRQFSFNPGRILGIRRLTVVLIIALSYGYHLVTQATMPLVNSGLIAISLLAQLAPSMLGGLVWSKANKAGTAAGLLAGTTIWFIYLLLPTLQTDRGLSDLAISNGLLLSLGVNIALFILVPMVRPAGAAERRQQQAFLQPHLMTTDVGGAPTVNWGRLRATIARFFDAVETEKLAQRLGLNLTSAPNEALVPAPILGRIEREFSAVIGSAASRLLLDAVAQQPSVPISQVVNWATQASQLYRFNRELLQASVENIPQGISVIDRDLRLVAWNRRYLEVFQYPEGFVQAGMPVAELLRYNAERGMFGNGTDDSQEQLEGEIDKRLNYLKAGSSYRYQRQQGEHVIELQGSPMPGGGFVTTYTDITDLFNTQRQLQRMNAELEQRVDARTYELLQAKQAEERAHQSKTRFFAAVSHDLMQPFNAATLFCEMLSQRLQGDNRQLADHIHQSLHHAEELLTMLLEMTRLEAGNLRVNQQQVSLHDVLQPLVDNTRVLAQDKQVALSYVASSAVIHTDRKLLGRIVQNLLSNAVRYTEKGHILIGCRRHSQGEQQVTLWIADTGVGIPDDKKDDIFREFHQLESNGDNPGLGLGLAIVERMCRLLNIPLTFSSQVGRGTCFKLTLPVVSWQRPTTAKPVRSALTDRFLEGKQILVIDNDQAVLNAMQGLLGDWGATVATANSVNSIRFSTLQKPDVMIVDYHLDHGETGIHVLDHVRKYFHADIPAVINSADPDDGIREQAVAARASFIPKPVKPAALKRLLKRVLAG</sequence>
<keyword evidence="9 12" id="KW-1133">Transmembrane helix</keyword>
<reference evidence="16" key="1">
    <citation type="submission" date="2017-04" db="EMBL/GenBank/DDBJ databases">
        <authorList>
            <person name="Varghese N."/>
            <person name="Submissions S."/>
        </authorList>
    </citation>
    <scope>NUCLEOTIDE SEQUENCE [LARGE SCALE GENOMIC DNA]</scope>
</reference>
<evidence type="ECO:0000313" key="15">
    <source>
        <dbReference type="EMBL" id="SMQ80410.1"/>
    </source>
</evidence>
<dbReference type="Pfam" id="PF12860">
    <property type="entry name" value="PAS_7"/>
    <property type="match status" value="1"/>
</dbReference>
<dbReference type="SUPFAM" id="SSF47384">
    <property type="entry name" value="Homodimeric domain of signal transducing histidine kinase"/>
    <property type="match status" value="1"/>
</dbReference>
<evidence type="ECO:0000256" key="2">
    <source>
        <dbReference type="ARBA" id="ARBA00004141"/>
    </source>
</evidence>
<evidence type="ECO:0000256" key="1">
    <source>
        <dbReference type="ARBA" id="ARBA00000085"/>
    </source>
</evidence>
<dbReference type="Gene3D" id="1.10.287.130">
    <property type="match status" value="1"/>
</dbReference>
<evidence type="ECO:0000259" key="14">
    <source>
        <dbReference type="PROSITE" id="PS50110"/>
    </source>
</evidence>
<name>A0A1Y6G392_9GAMM</name>
<dbReference type="Gene3D" id="3.30.450.20">
    <property type="entry name" value="PAS domain"/>
    <property type="match status" value="1"/>
</dbReference>
<evidence type="ECO:0000256" key="6">
    <source>
        <dbReference type="ARBA" id="ARBA00022679"/>
    </source>
</evidence>
<keyword evidence="10 12" id="KW-0472">Membrane</keyword>
<feature type="domain" description="Histidine kinase" evidence="13">
    <location>
        <begin position="778"/>
        <end position="991"/>
    </location>
</feature>
<dbReference type="InterPro" id="IPR038377">
    <property type="entry name" value="Na/Glc_symporter_sf"/>
</dbReference>
<accession>A0A1Y6G392</accession>
<dbReference type="Gene3D" id="3.30.565.10">
    <property type="entry name" value="Histidine kinase-like ATPase, C-terminal domain"/>
    <property type="match status" value="1"/>
</dbReference>
<comment type="catalytic activity">
    <reaction evidence="1">
        <text>ATP + protein L-histidine = ADP + protein N-phospho-L-histidine.</text>
        <dbReference type="EC" id="2.7.13.3"/>
    </reaction>
</comment>
<dbReference type="Pfam" id="PF02518">
    <property type="entry name" value="HATPase_c"/>
    <property type="match status" value="1"/>
</dbReference>
<dbReference type="OrthoDB" id="9764438at2"/>
<feature type="transmembrane region" description="Helical" evidence="12">
    <location>
        <begin position="61"/>
        <end position="79"/>
    </location>
</feature>
<dbReference type="SUPFAM" id="SSF55785">
    <property type="entry name" value="PYP-like sensor domain (PAS domain)"/>
    <property type="match status" value="1"/>
</dbReference>
<feature type="transmembrane region" description="Helical" evidence="12">
    <location>
        <begin position="194"/>
        <end position="212"/>
    </location>
</feature>
<evidence type="ECO:0000256" key="7">
    <source>
        <dbReference type="ARBA" id="ARBA00022692"/>
    </source>
</evidence>
<evidence type="ECO:0000256" key="5">
    <source>
        <dbReference type="ARBA" id="ARBA00022553"/>
    </source>
</evidence>
<keyword evidence="8" id="KW-0418">Kinase</keyword>
<dbReference type="GO" id="GO:0000155">
    <property type="term" value="F:phosphorelay sensor kinase activity"/>
    <property type="evidence" value="ECO:0007669"/>
    <property type="project" value="InterPro"/>
</dbReference>
<dbReference type="Gene3D" id="3.40.50.2300">
    <property type="match status" value="1"/>
</dbReference>
<protein>
    <recommendedName>
        <fullName evidence="4">histidine kinase</fullName>
        <ecNumber evidence="4">2.7.13.3</ecNumber>
    </recommendedName>
</protein>
<evidence type="ECO:0000256" key="11">
    <source>
        <dbReference type="PROSITE-ProRule" id="PRU00169"/>
    </source>
</evidence>
<dbReference type="GO" id="GO:0005886">
    <property type="term" value="C:plasma membrane"/>
    <property type="evidence" value="ECO:0007669"/>
    <property type="project" value="TreeGrafter"/>
</dbReference>
<evidence type="ECO:0000256" key="12">
    <source>
        <dbReference type="SAM" id="Phobius"/>
    </source>
</evidence>
<dbReference type="GO" id="GO:0022857">
    <property type="term" value="F:transmembrane transporter activity"/>
    <property type="evidence" value="ECO:0007669"/>
    <property type="project" value="InterPro"/>
</dbReference>
<dbReference type="EC" id="2.7.13.3" evidence="4"/>
<comment type="similarity">
    <text evidence="3">Belongs to the sodium:solute symporter (SSF) (TC 2.A.21) family.</text>
</comment>
<feature type="transmembrane region" description="Helical" evidence="12">
    <location>
        <begin position="467"/>
        <end position="490"/>
    </location>
</feature>
<dbReference type="InterPro" id="IPR005467">
    <property type="entry name" value="His_kinase_dom"/>
</dbReference>
<feature type="transmembrane region" description="Helical" evidence="12">
    <location>
        <begin position="380"/>
        <end position="399"/>
    </location>
</feature>
<dbReference type="SMART" id="SM00448">
    <property type="entry name" value="REC"/>
    <property type="match status" value="1"/>
</dbReference>
<dbReference type="InterPro" id="IPR000014">
    <property type="entry name" value="PAS"/>
</dbReference>
<evidence type="ECO:0000259" key="13">
    <source>
        <dbReference type="PROSITE" id="PS50109"/>
    </source>
</evidence>
<dbReference type="SMART" id="SM00388">
    <property type="entry name" value="HisKA"/>
    <property type="match status" value="1"/>
</dbReference>
<dbReference type="FunFam" id="3.30.565.10:FF:000049">
    <property type="entry name" value="Two-component sensor histidine kinase"/>
    <property type="match status" value="1"/>
</dbReference>